<dbReference type="EMBL" id="JABFRW010000025">
    <property type="protein sequence ID" value="NOT33026.1"/>
    <property type="molecule type" value="Genomic_DNA"/>
</dbReference>
<feature type="chain" id="PRO_5032346601" evidence="1">
    <location>
        <begin position="28"/>
        <end position="224"/>
    </location>
</feature>
<keyword evidence="1" id="KW-0732">Signal</keyword>
<dbReference type="Gene3D" id="3.40.30.10">
    <property type="entry name" value="Glutaredoxin"/>
    <property type="match status" value="1"/>
</dbReference>
<dbReference type="InterPro" id="IPR000866">
    <property type="entry name" value="AhpC/TSA"/>
</dbReference>
<name>A0A849SF08_UNCEI</name>
<dbReference type="PANTHER" id="PTHR42852:SF13">
    <property type="entry name" value="PROTEIN DIPZ"/>
    <property type="match status" value="1"/>
</dbReference>
<dbReference type="GO" id="GO:0016491">
    <property type="term" value="F:oxidoreductase activity"/>
    <property type="evidence" value="ECO:0007669"/>
    <property type="project" value="InterPro"/>
</dbReference>
<dbReference type="InterPro" id="IPR036249">
    <property type="entry name" value="Thioredoxin-like_sf"/>
</dbReference>
<dbReference type="InterPro" id="IPR009078">
    <property type="entry name" value="Ferritin-like_SF"/>
</dbReference>
<dbReference type="InterPro" id="IPR050553">
    <property type="entry name" value="Thioredoxin_ResA/DsbE_sf"/>
</dbReference>
<comment type="caution">
    <text evidence="3">The sequence shown here is derived from an EMBL/GenBank/DDBJ whole genome shotgun (WGS) entry which is preliminary data.</text>
</comment>
<dbReference type="InterPro" id="IPR007029">
    <property type="entry name" value="YHS_dom"/>
</dbReference>
<dbReference type="Gene3D" id="1.10.620.20">
    <property type="entry name" value="Ribonucleotide Reductase, subunit A"/>
    <property type="match status" value="1"/>
</dbReference>
<feature type="signal peptide" evidence="1">
    <location>
        <begin position="1"/>
        <end position="27"/>
    </location>
</feature>
<accession>A0A849SF08</accession>
<protein>
    <submittedName>
        <fullName evidence="3">Redoxin domain-containing protein</fullName>
    </submittedName>
</protein>
<evidence type="ECO:0000256" key="1">
    <source>
        <dbReference type="SAM" id="SignalP"/>
    </source>
</evidence>
<reference evidence="3 4" key="1">
    <citation type="submission" date="2020-04" db="EMBL/GenBank/DDBJ databases">
        <title>Metagenomic profiling of ammonia- and methane-oxidizing microorganisms in a Dutch drinking water treatment plant.</title>
        <authorList>
            <person name="Poghosyan L."/>
            <person name="Leucker S."/>
        </authorList>
    </citation>
    <scope>NUCLEOTIDE SEQUENCE [LARGE SCALE GENOMIC DNA]</scope>
    <source>
        <strain evidence="3">S-RSF-IL-03</strain>
    </source>
</reference>
<dbReference type="Pfam" id="PF00578">
    <property type="entry name" value="AhpC-TSA"/>
    <property type="match status" value="1"/>
</dbReference>
<evidence type="ECO:0000313" key="3">
    <source>
        <dbReference type="EMBL" id="NOT33026.1"/>
    </source>
</evidence>
<organism evidence="3 4">
    <name type="scientific">Eiseniibacteriota bacterium</name>
    <dbReference type="NCBI Taxonomy" id="2212470"/>
    <lineage>
        <taxon>Bacteria</taxon>
        <taxon>Candidatus Eiseniibacteriota</taxon>
    </lineage>
</organism>
<dbReference type="AlphaFoldDB" id="A0A849SF08"/>
<dbReference type="Pfam" id="PF04945">
    <property type="entry name" value="YHS"/>
    <property type="match status" value="1"/>
</dbReference>
<proteinExistence type="predicted"/>
<gene>
    <name evidence="3" type="ORF">HOP12_02535</name>
</gene>
<evidence type="ECO:0000259" key="2">
    <source>
        <dbReference type="PROSITE" id="PS51352"/>
    </source>
</evidence>
<dbReference type="CDD" id="cd02966">
    <property type="entry name" value="TlpA_like_family"/>
    <property type="match status" value="1"/>
</dbReference>
<dbReference type="Proteomes" id="UP000580839">
    <property type="component" value="Unassembled WGS sequence"/>
</dbReference>
<dbReference type="InterPro" id="IPR012348">
    <property type="entry name" value="RNR-like"/>
</dbReference>
<dbReference type="SUPFAM" id="SSF52833">
    <property type="entry name" value="Thioredoxin-like"/>
    <property type="match status" value="1"/>
</dbReference>
<dbReference type="SUPFAM" id="SSF47240">
    <property type="entry name" value="Ferritin-like"/>
    <property type="match status" value="1"/>
</dbReference>
<dbReference type="InterPro" id="IPR013766">
    <property type="entry name" value="Thioredoxin_domain"/>
</dbReference>
<feature type="domain" description="Thioredoxin" evidence="2">
    <location>
        <begin position="81"/>
        <end position="222"/>
    </location>
</feature>
<dbReference type="GO" id="GO:0016209">
    <property type="term" value="F:antioxidant activity"/>
    <property type="evidence" value="ECO:0007669"/>
    <property type="project" value="InterPro"/>
</dbReference>
<dbReference type="PROSITE" id="PS51352">
    <property type="entry name" value="THIOREDOXIN_2"/>
    <property type="match status" value="1"/>
</dbReference>
<evidence type="ECO:0000313" key="4">
    <source>
        <dbReference type="Proteomes" id="UP000580839"/>
    </source>
</evidence>
<sequence>MNKYLAIILMSLALSIGPALHVAPASAAPSKGICLVCKVTSGESEEEPVKAVRKHEGREYGFCSERCAEAFEADPAAYIRPSFPRPTPAFALTDLAGRTLSPESLKGQVVLLDFWATWCIPCRKSMPELQALHDKYSKRGFTVIGVSIDEGGPSKVKKYVSAKKLTYPIAMDTSRSPAWDAFRVKAVPAAYLLDRSGQIVAQWTGVPADVAALESALLELLAAD</sequence>
<dbReference type="PANTHER" id="PTHR42852">
    <property type="entry name" value="THIOL:DISULFIDE INTERCHANGE PROTEIN DSBE"/>
    <property type="match status" value="1"/>
</dbReference>